<gene>
    <name evidence="6" type="ORF">NDN08_002478</name>
</gene>
<dbReference type="GO" id="GO:0005829">
    <property type="term" value="C:cytosol"/>
    <property type="evidence" value="ECO:0007669"/>
    <property type="project" value="GOC"/>
</dbReference>
<dbReference type="AlphaFoldDB" id="A0AAV8UY28"/>
<feature type="domain" description="TRAPPC10/Trs130 C-terminal" evidence="4">
    <location>
        <begin position="974"/>
        <end position="1045"/>
    </location>
</feature>
<proteinExistence type="predicted"/>
<evidence type="ECO:0000256" key="3">
    <source>
        <dbReference type="ARBA" id="ARBA00023034"/>
    </source>
</evidence>
<dbReference type="EMBL" id="JAMWBK010000004">
    <property type="protein sequence ID" value="KAJ8905977.1"/>
    <property type="molecule type" value="Genomic_DNA"/>
</dbReference>
<dbReference type="InterPro" id="IPR045126">
    <property type="entry name" value="TRAPPC10/Trs130"/>
</dbReference>
<dbReference type="GO" id="GO:0006891">
    <property type="term" value="P:intra-Golgi vesicle-mediated transport"/>
    <property type="evidence" value="ECO:0007669"/>
    <property type="project" value="TreeGrafter"/>
</dbReference>
<dbReference type="GO" id="GO:0034498">
    <property type="term" value="P:early endosome to Golgi transport"/>
    <property type="evidence" value="ECO:0007669"/>
    <property type="project" value="TreeGrafter"/>
</dbReference>
<name>A0AAV8UY28_9RHOD</name>
<evidence type="ECO:0008006" key="8">
    <source>
        <dbReference type="Google" id="ProtNLM"/>
    </source>
</evidence>
<protein>
    <recommendedName>
        <fullName evidence="8">Trafficking protein particle complex subunit 11 domain-containing protein</fullName>
    </recommendedName>
</protein>
<dbReference type="InterPro" id="IPR056913">
    <property type="entry name" value="TRAPPC10/Trs130_N"/>
</dbReference>
<dbReference type="Pfam" id="PF23036">
    <property type="entry name" value="TRAPPC10_1st"/>
    <property type="match status" value="1"/>
</dbReference>
<dbReference type="PANTHER" id="PTHR13251:SF3">
    <property type="entry name" value="TRAFFICKING PROTEIN PARTICLE COMPLEX SUBUNIT 10"/>
    <property type="match status" value="1"/>
</dbReference>
<comment type="subcellular location">
    <subcellularLocation>
        <location evidence="1">Golgi apparatus</location>
    </subcellularLocation>
</comment>
<evidence type="ECO:0000256" key="2">
    <source>
        <dbReference type="ARBA" id="ARBA00022448"/>
    </source>
</evidence>
<dbReference type="InterPro" id="IPR022233">
    <property type="entry name" value="TRAPPC10/Trs130_C"/>
</dbReference>
<dbReference type="GO" id="GO:1990071">
    <property type="term" value="C:TRAPPII protein complex"/>
    <property type="evidence" value="ECO:0007669"/>
    <property type="project" value="InterPro"/>
</dbReference>
<evidence type="ECO:0000313" key="6">
    <source>
        <dbReference type="EMBL" id="KAJ8905977.1"/>
    </source>
</evidence>
<evidence type="ECO:0000313" key="7">
    <source>
        <dbReference type="Proteomes" id="UP001157974"/>
    </source>
</evidence>
<dbReference type="PANTHER" id="PTHR13251">
    <property type="entry name" value="EPILEPSY HOLOPROSENCEPHALY CANDIDATE 1/TMEM1"/>
    <property type="match status" value="1"/>
</dbReference>
<keyword evidence="3" id="KW-0333">Golgi apparatus</keyword>
<keyword evidence="7" id="KW-1185">Reference proteome</keyword>
<feature type="domain" description="TRAPPC10/Trs130 N-terminal" evidence="5">
    <location>
        <begin position="38"/>
        <end position="313"/>
    </location>
</feature>
<evidence type="ECO:0000256" key="1">
    <source>
        <dbReference type="ARBA" id="ARBA00004555"/>
    </source>
</evidence>
<dbReference type="Proteomes" id="UP001157974">
    <property type="component" value="Unassembled WGS sequence"/>
</dbReference>
<accession>A0AAV8UY28</accession>
<keyword evidence="2" id="KW-0813">Transport</keyword>
<comment type="caution">
    <text evidence="6">The sequence shown here is derived from an EMBL/GenBank/DDBJ whole genome shotgun (WGS) entry which is preliminary data.</text>
</comment>
<evidence type="ECO:0000259" key="5">
    <source>
        <dbReference type="Pfam" id="PF23036"/>
    </source>
</evidence>
<reference evidence="6 7" key="1">
    <citation type="journal article" date="2023" name="Nat. Commun.">
        <title>Origin of minicircular mitochondrial genomes in red algae.</title>
        <authorList>
            <person name="Lee Y."/>
            <person name="Cho C.H."/>
            <person name="Lee Y.M."/>
            <person name="Park S.I."/>
            <person name="Yang J.H."/>
            <person name="West J.A."/>
            <person name="Bhattacharya D."/>
            <person name="Yoon H.S."/>
        </authorList>
    </citation>
    <scope>NUCLEOTIDE SEQUENCE [LARGE SCALE GENOMIC DNA]</scope>
    <source>
        <strain evidence="6 7">CCMP1338</strain>
        <tissue evidence="6">Whole cell</tissue>
    </source>
</reference>
<evidence type="ECO:0000259" key="4">
    <source>
        <dbReference type="Pfam" id="PF12584"/>
    </source>
</evidence>
<organism evidence="6 7">
    <name type="scientific">Rhodosorus marinus</name>
    <dbReference type="NCBI Taxonomy" id="101924"/>
    <lineage>
        <taxon>Eukaryota</taxon>
        <taxon>Rhodophyta</taxon>
        <taxon>Stylonematophyceae</taxon>
        <taxon>Stylonematales</taxon>
        <taxon>Stylonemataceae</taxon>
        <taxon>Rhodosorus</taxon>
    </lineage>
</organism>
<dbReference type="Pfam" id="PF12584">
    <property type="entry name" value="TRAPPC10"/>
    <property type="match status" value="1"/>
</dbReference>
<sequence length="1113" mass="123910">MSSAQEREDRQAGRGLAIRVSDDGNAGSRVQLPATFETSVAWRNAEGAVIKAENVTFLFNDLRGDIVDGIAENLRRQPSATGLKRPYVQLFFFSKLSDDAFKDKGSRISEFVESCTDRSTEWLVAYVSRQGAEESKANKATLEKFRITLGLTRGGKDRLLVLYVNATATLESVSWEELSLRLRESLNISIQLKIESLKKEAAQAHANRLLPGWSFCSYVHAYVPQAELFVQLNRLDLALVIFEELEQALIERKEGATTFFPADAGEFVANVIDPEAKSYRRMIASGTITELDLRTYLFSSRMKILMEQDRKVQVGEKGIKFLEFVQGRFKEEFEKTKSEYLRTLIDVLSGLIGPAGKEDGSEKATRRKTAKLIAFCCQHALDQFRAMAEASIPDLFDGMSIVESIPKSAEVARLIQHPELQGALESRESAWELYTEMTMQTAEVFRAAGRSSFADRMQIQLGQLCLEKGFEKQAVELLASHCHQFSAKGGWDLLHNEIRSRVADLERRLNLKQDYLLSALAAVTISGSDQLVLDMGENAFSEDSQKWVKEATKAASELPEEMKFDLRKLFSVQIQPQAEIWTAGEQASVVITFRSRVQVEMSFTSLVVEMRGAAEEERISTAVLMFTNPGPLHLKPGTTSVLASTQQVASAGWFKLYTVSMSLEKLRLWENFESGVRGRTPSNLLFQSVGSTPLEVSVEDAEDLPLINGSENSARVSFVAGNSGYDGTVEMHVKLNTPESLRRDVQAGIHLMDKDGSECVSVSERVDLQLEPSAAYSVQVPFRVDQVVPRYMLESSLERKVFQAELEVKATLSFSHGGMPRVISRQMSKVLEFVRPLKFIARLESVSPDSSLLSIAILNEMKQAELGILNAELKITGKKWLIDRTERPPHGDLLQQKIQPASTFHTVFPVKRSADTSGPDEESLVSISVEVQAAGGDRASQFSEGVCNLEALVKEAKSFLVRRSVEGNAVVGSRVKFEFTVEPILESSKNSLAQELLLYEIKHDPKEWVVAGKQRGKVVAEKKNIVRHIIPLRSGLLSPPKIMMVEAPVAEDPYVFSVDHADQILQVHVLPAQYSRITCEEGVRRQLPTSSGSWRPGADSFGLSNNDLMVEKL</sequence>